<accession>A0ABT5DES2</accession>
<gene>
    <name evidence="1" type="ORF">POL68_24125</name>
</gene>
<dbReference type="EMBL" id="JAQNDM010000002">
    <property type="protein sequence ID" value="MDC0711579.1"/>
    <property type="molecule type" value="Genomic_DNA"/>
</dbReference>
<proteinExistence type="predicted"/>
<protein>
    <submittedName>
        <fullName evidence="1">Uncharacterized protein</fullName>
    </submittedName>
</protein>
<keyword evidence="2" id="KW-1185">Reference proteome</keyword>
<sequence length="58" mass="6291">MAPIGGQLSFIDKAVENLHHVFVAGAKRIDVRSDMVLSQKIQHLQDDPLLDTPLAIAG</sequence>
<organism evidence="1 2">
    <name type="scientific">Stigmatella ashevillensis</name>
    <dbReference type="NCBI Taxonomy" id="2995309"/>
    <lineage>
        <taxon>Bacteria</taxon>
        <taxon>Pseudomonadati</taxon>
        <taxon>Myxococcota</taxon>
        <taxon>Myxococcia</taxon>
        <taxon>Myxococcales</taxon>
        <taxon>Cystobacterineae</taxon>
        <taxon>Archangiaceae</taxon>
        <taxon>Stigmatella</taxon>
    </lineage>
</organism>
<reference evidence="1 2" key="1">
    <citation type="submission" date="2022-11" db="EMBL/GenBank/DDBJ databases">
        <title>Minimal conservation of predation-associated metabolite biosynthetic gene clusters underscores biosynthetic potential of Myxococcota including descriptions for ten novel species: Archangium lansinium sp. nov., Myxococcus landrumus sp. nov., Nannocystis bai.</title>
        <authorList>
            <person name="Ahearne A."/>
            <person name="Stevens C."/>
            <person name="Dowd S."/>
        </authorList>
    </citation>
    <scope>NUCLEOTIDE SEQUENCE [LARGE SCALE GENOMIC DNA]</scope>
    <source>
        <strain evidence="1 2">NCWAL01</strain>
    </source>
</reference>
<evidence type="ECO:0000313" key="1">
    <source>
        <dbReference type="EMBL" id="MDC0711579.1"/>
    </source>
</evidence>
<comment type="caution">
    <text evidence="1">The sequence shown here is derived from an EMBL/GenBank/DDBJ whole genome shotgun (WGS) entry which is preliminary data.</text>
</comment>
<evidence type="ECO:0000313" key="2">
    <source>
        <dbReference type="Proteomes" id="UP001221838"/>
    </source>
</evidence>
<name>A0ABT5DES2_9BACT</name>
<dbReference type="Proteomes" id="UP001221838">
    <property type="component" value="Unassembled WGS sequence"/>
</dbReference>
<dbReference type="RefSeq" id="WP_272141557.1">
    <property type="nucleotide sequence ID" value="NZ_JAQNDM010000002.1"/>
</dbReference>